<dbReference type="InterPro" id="IPR012577">
    <property type="entry name" value="NIPSNAP"/>
</dbReference>
<dbReference type="InterPro" id="IPR011008">
    <property type="entry name" value="Dimeric_a/b-barrel"/>
</dbReference>
<dbReference type="GO" id="GO:0005739">
    <property type="term" value="C:mitochondrion"/>
    <property type="evidence" value="ECO:0007669"/>
    <property type="project" value="TreeGrafter"/>
</dbReference>
<evidence type="ECO:0000259" key="2">
    <source>
        <dbReference type="Pfam" id="PF07978"/>
    </source>
</evidence>
<feature type="domain" description="NIPSNAP" evidence="2">
    <location>
        <begin position="83"/>
        <end position="182"/>
    </location>
</feature>
<accession>A0AAD9NQZ1</accession>
<dbReference type="GO" id="GO:0000423">
    <property type="term" value="P:mitophagy"/>
    <property type="evidence" value="ECO:0007669"/>
    <property type="project" value="UniProtKB-ARBA"/>
</dbReference>
<protein>
    <recommendedName>
        <fullName evidence="2">NIPSNAP domain-containing protein</fullName>
    </recommendedName>
</protein>
<comment type="similarity">
    <text evidence="1">Belongs to the NipSnap family.</text>
</comment>
<gene>
    <name evidence="3" type="ORF">NP493_594g00024</name>
</gene>
<dbReference type="EMBL" id="JAODUO010000593">
    <property type="protein sequence ID" value="KAK2177503.1"/>
    <property type="molecule type" value="Genomic_DNA"/>
</dbReference>
<feature type="domain" description="NIPSNAP" evidence="2">
    <location>
        <begin position="195"/>
        <end position="277"/>
    </location>
</feature>
<dbReference type="SUPFAM" id="SSF54909">
    <property type="entry name" value="Dimeric alpha+beta barrel"/>
    <property type="match status" value="2"/>
</dbReference>
<keyword evidence="4" id="KW-1185">Reference proteome</keyword>
<dbReference type="Pfam" id="PF07978">
    <property type="entry name" value="NIPSNAP"/>
    <property type="match status" value="2"/>
</dbReference>
<evidence type="ECO:0000256" key="1">
    <source>
        <dbReference type="ARBA" id="ARBA00005291"/>
    </source>
</evidence>
<dbReference type="Gene3D" id="3.30.70.100">
    <property type="match status" value="2"/>
</dbReference>
<proteinExistence type="inferred from homology"/>
<name>A0AAD9NQZ1_RIDPI</name>
<dbReference type="PANTHER" id="PTHR21017">
    <property type="entry name" value="NIPSNAP-RELATED"/>
    <property type="match status" value="1"/>
</dbReference>
<dbReference type="PANTHER" id="PTHR21017:SF17">
    <property type="entry name" value="PROTEIN NIPSNAP"/>
    <property type="match status" value="1"/>
</dbReference>
<sequence length="295" mass="33508">MAVNVLGRRGAALLCQKTTVIRCVATRCLAVSATLHQQQPQKATPPPTVEKEKSWFKRLLPVRSIDPGKESHSSLLSDKDVVYELQIHAVKPDSLEEYLSEFAKFVGLVDQRNLGAELVGSWTVEVGDQDEAIHIWKYPGGYSVLNHTAEVYRTDDEFRAMQLKRNKMLRSRKNQILLAFSFWGDIKQRPGNSIYELRSYVLKPGTMIEWGNNWAKGVKHRQAGKEAVAGFFSHIGEGYNVHHMWAYDDLESRKQVRAAAWAKPGWDECVAYTGEHNTLVFGRVLNIPRIKHLLP</sequence>
<dbReference type="Proteomes" id="UP001209878">
    <property type="component" value="Unassembled WGS sequence"/>
</dbReference>
<reference evidence="3" key="1">
    <citation type="journal article" date="2023" name="Mol. Biol. Evol.">
        <title>Third-Generation Sequencing Reveals the Adaptive Role of the Epigenome in Three Deep-Sea Polychaetes.</title>
        <authorList>
            <person name="Perez M."/>
            <person name="Aroh O."/>
            <person name="Sun Y."/>
            <person name="Lan Y."/>
            <person name="Juniper S.K."/>
            <person name="Young C.R."/>
            <person name="Angers B."/>
            <person name="Qian P.Y."/>
        </authorList>
    </citation>
    <scope>NUCLEOTIDE SEQUENCE</scope>
    <source>
        <strain evidence="3">R07B-5</strain>
    </source>
</reference>
<dbReference type="AlphaFoldDB" id="A0AAD9NQZ1"/>
<comment type="caution">
    <text evidence="3">The sequence shown here is derived from an EMBL/GenBank/DDBJ whole genome shotgun (WGS) entry which is preliminary data.</text>
</comment>
<organism evidence="3 4">
    <name type="scientific">Ridgeia piscesae</name>
    <name type="common">Tubeworm</name>
    <dbReference type="NCBI Taxonomy" id="27915"/>
    <lineage>
        <taxon>Eukaryota</taxon>
        <taxon>Metazoa</taxon>
        <taxon>Spiralia</taxon>
        <taxon>Lophotrochozoa</taxon>
        <taxon>Annelida</taxon>
        <taxon>Polychaeta</taxon>
        <taxon>Sedentaria</taxon>
        <taxon>Canalipalpata</taxon>
        <taxon>Sabellida</taxon>
        <taxon>Siboglinidae</taxon>
        <taxon>Ridgeia</taxon>
    </lineage>
</organism>
<evidence type="ECO:0000313" key="4">
    <source>
        <dbReference type="Proteomes" id="UP001209878"/>
    </source>
</evidence>
<dbReference type="InterPro" id="IPR051557">
    <property type="entry name" value="NipSnap_domain"/>
</dbReference>
<evidence type="ECO:0000313" key="3">
    <source>
        <dbReference type="EMBL" id="KAK2177503.1"/>
    </source>
</evidence>